<sequence length="211" mass="23033">MAKLILSLSGNYINEFQLKPDVTRIGRRPHNEIQVDHLSISGEHALIRCMRGEYVIEDQRSTNGTSVNGQRIVQCKLNDGDQVRIGKHVFTFHTSNAAPRPATADGFEATQLLVPPTSAARPQGKRMGVVRVLTGSAAGREVELSKASTTLGKAGIQVASIGRRSDGYAISHIEGPKRPLVNNREIGATPHPLKEEDLIELAGVKMAFFYR</sequence>
<dbReference type="EMBL" id="JACHHN010000004">
    <property type="protein sequence ID" value="MBB5191763.1"/>
    <property type="molecule type" value="Genomic_DNA"/>
</dbReference>
<dbReference type="Proteomes" id="UP000543030">
    <property type="component" value="Unassembled WGS sequence"/>
</dbReference>
<dbReference type="SUPFAM" id="SSF49879">
    <property type="entry name" value="SMAD/FHA domain"/>
    <property type="match status" value="2"/>
</dbReference>
<name>A0A840RHL5_9NEIS</name>
<organism evidence="2 3">
    <name type="scientific">Silvimonas terrae</name>
    <dbReference type="NCBI Taxonomy" id="300266"/>
    <lineage>
        <taxon>Bacteria</taxon>
        <taxon>Pseudomonadati</taxon>
        <taxon>Pseudomonadota</taxon>
        <taxon>Betaproteobacteria</taxon>
        <taxon>Neisseriales</taxon>
        <taxon>Chitinibacteraceae</taxon>
        <taxon>Silvimonas</taxon>
    </lineage>
</organism>
<comment type="caution">
    <text evidence="2">The sequence shown here is derived from an EMBL/GenBank/DDBJ whole genome shotgun (WGS) entry which is preliminary data.</text>
</comment>
<accession>A0A840RHL5</accession>
<dbReference type="SMART" id="SM00240">
    <property type="entry name" value="FHA"/>
    <property type="match status" value="1"/>
</dbReference>
<reference evidence="2 3" key="1">
    <citation type="submission" date="2020-08" db="EMBL/GenBank/DDBJ databases">
        <title>Genomic Encyclopedia of Type Strains, Phase IV (KMG-IV): sequencing the most valuable type-strain genomes for metagenomic binning, comparative biology and taxonomic classification.</title>
        <authorList>
            <person name="Goeker M."/>
        </authorList>
    </citation>
    <scope>NUCLEOTIDE SEQUENCE [LARGE SCALE GENOMIC DNA]</scope>
    <source>
        <strain evidence="2 3">DSM 18233</strain>
    </source>
</reference>
<evidence type="ECO:0000313" key="2">
    <source>
        <dbReference type="EMBL" id="MBB5191763.1"/>
    </source>
</evidence>
<proteinExistence type="predicted"/>
<dbReference type="CDD" id="cd00060">
    <property type="entry name" value="FHA"/>
    <property type="match status" value="1"/>
</dbReference>
<evidence type="ECO:0000313" key="3">
    <source>
        <dbReference type="Proteomes" id="UP000543030"/>
    </source>
</evidence>
<feature type="domain" description="FHA" evidence="1">
    <location>
        <begin position="23"/>
        <end position="72"/>
    </location>
</feature>
<keyword evidence="3" id="KW-1185">Reference proteome</keyword>
<dbReference type="RefSeq" id="WP_184101071.1">
    <property type="nucleotide sequence ID" value="NZ_JACHHN010000004.1"/>
</dbReference>
<dbReference type="Pfam" id="PF00498">
    <property type="entry name" value="FHA"/>
    <property type="match status" value="1"/>
</dbReference>
<gene>
    <name evidence="2" type="ORF">HNQ50_002493</name>
</gene>
<dbReference type="PANTHER" id="PTHR23308">
    <property type="entry name" value="NUCLEAR INHIBITOR OF PROTEIN PHOSPHATASE-1"/>
    <property type="match status" value="1"/>
</dbReference>
<evidence type="ECO:0000259" key="1">
    <source>
        <dbReference type="PROSITE" id="PS50006"/>
    </source>
</evidence>
<dbReference type="AlphaFoldDB" id="A0A840RHL5"/>
<protein>
    <submittedName>
        <fullName evidence="2">PSer/pThr/pTyr-binding forkhead associated (FHA) protein</fullName>
    </submittedName>
</protein>
<dbReference type="InterPro" id="IPR008984">
    <property type="entry name" value="SMAD_FHA_dom_sf"/>
</dbReference>
<dbReference type="PROSITE" id="PS50006">
    <property type="entry name" value="FHA_DOMAIN"/>
    <property type="match status" value="1"/>
</dbReference>
<dbReference type="InterPro" id="IPR000253">
    <property type="entry name" value="FHA_dom"/>
</dbReference>
<dbReference type="InterPro" id="IPR050923">
    <property type="entry name" value="Cell_Proc_Reg/RNA_Proc"/>
</dbReference>
<dbReference type="Gene3D" id="2.60.200.20">
    <property type="match status" value="1"/>
</dbReference>